<dbReference type="RefSeq" id="WP_144688167.1">
    <property type="nucleotide sequence ID" value="NZ_VLLQ01000005.1"/>
</dbReference>
<feature type="transmembrane region" description="Helical" evidence="1">
    <location>
        <begin position="46"/>
        <end position="64"/>
    </location>
</feature>
<feature type="transmembrane region" description="Helical" evidence="1">
    <location>
        <begin position="70"/>
        <end position="88"/>
    </location>
</feature>
<keyword evidence="1" id="KW-1133">Transmembrane helix</keyword>
<protein>
    <recommendedName>
        <fullName evidence="4">DUF5673 domain-containing protein</fullName>
    </recommendedName>
</protein>
<evidence type="ECO:0008006" key="4">
    <source>
        <dbReference type="Google" id="ProtNLM"/>
    </source>
</evidence>
<dbReference type="EMBL" id="VTFZ01000003">
    <property type="protein sequence ID" value="MRX79708.1"/>
    <property type="molecule type" value="Genomic_DNA"/>
</dbReference>
<keyword evidence="3" id="KW-1185">Reference proteome</keyword>
<evidence type="ECO:0000313" key="2">
    <source>
        <dbReference type="EMBL" id="MRX79708.1"/>
    </source>
</evidence>
<proteinExistence type="predicted"/>
<reference evidence="3" key="1">
    <citation type="submission" date="2019-08" db="EMBL/GenBank/DDBJ databases">
        <title>Arthrobacter sp. nov., isolated from plateau pika and Tibetan wild ass.</title>
        <authorList>
            <person name="Ge Y."/>
        </authorList>
    </citation>
    <scope>NUCLEOTIDE SEQUENCE [LARGE SCALE GENOMIC DNA]</scope>
    <source>
        <strain evidence="3">HF-1365</strain>
    </source>
</reference>
<comment type="caution">
    <text evidence="2">The sequence shown here is derived from an EMBL/GenBank/DDBJ whole genome shotgun (WGS) entry which is preliminary data.</text>
</comment>
<accession>A0A7K0G7D6</accession>
<name>A0A7K0G7D6_9ACTN</name>
<keyword evidence="1" id="KW-0812">Transmembrane</keyword>
<keyword evidence="1" id="KW-0472">Membrane</keyword>
<sequence length="156" mass="17004">MPEVFQGLGVFEWTILIAGVLLFCYSIHLAVDQRTSMRFMASRQPATFVIAAVLAVLGIGSYVGRGMQPRDLVTACVLVAVGVSLAAVRAGMGSRGIYAEGFRIPWSRIECTRVEDAAGVVRVYFTSRGNERMMDLPDADRAAVEEFLRDMSAIHG</sequence>
<gene>
    <name evidence="2" type="ORF">GJE22_03685</name>
</gene>
<dbReference type="AlphaFoldDB" id="A0A7K0G7D6"/>
<organism evidence="2 3">
    <name type="scientific">Enorma shizhengliae</name>
    <dbReference type="NCBI Taxonomy" id="2606615"/>
    <lineage>
        <taxon>Bacteria</taxon>
        <taxon>Bacillati</taxon>
        <taxon>Actinomycetota</taxon>
        <taxon>Coriobacteriia</taxon>
        <taxon>Coriobacteriales</taxon>
        <taxon>Coriobacteriaceae</taxon>
        <taxon>Enorma</taxon>
    </lineage>
</organism>
<evidence type="ECO:0000313" key="3">
    <source>
        <dbReference type="Proteomes" id="UP000470010"/>
    </source>
</evidence>
<feature type="transmembrane region" description="Helical" evidence="1">
    <location>
        <begin position="6"/>
        <end position="25"/>
    </location>
</feature>
<evidence type="ECO:0000256" key="1">
    <source>
        <dbReference type="SAM" id="Phobius"/>
    </source>
</evidence>
<dbReference type="Proteomes" id="UP000470010">
    <property type="component" value="Unassembled WGS sequence"/>
</dbReference>